<dbReference type="EC" id="2.7.11.1" evidence="1"/>
<keyword evidence="4" id="KW-0418">Kinase</keyword>
<dbReference type="AlphaFoldDB" id="A0A4P6JRD8"/>
<dbReference type="Pfam" id="PF00069">
    <property type="entry name" value="Pkinase"/>
    <property type="match status" value="1"/>
</dbReference>
<dbReference type="SMART" id="SM00220">
    <property type="entry name" value="S_TKc"/>
    <property type="match status" value="1"/>
</dbReference>
<keyword evidence="5" id="KW-0067">ATP-binding</keyword>
<dbReference type="KEGG" id="kbs:EPA93_19280"/>
<dbReference type="Gene3D" id="2.60.200.20">
    <property type="match status" value="1"/>
</dbReference>
<evidence type="ECO:0000256" key="4">
    <source>
        <dbReference type="ARBA" id="ARBA00022777"/>
    </source>
</evidence>
<evidence type="ECO:0000313" key="8">
    <source>
        <dbReference type="EMBL" id="QBD78019.1"/>
    </source>
</evidence>
<dbReference type="SUPFAM" id="SSF49879">
    <property type="entry name" value="SMAD/FHA domain"/>
    <property type="match status" value="1"/>
</dbReference>
<dbReference type="GO" id="GO:0005524">
    <property type="term" value="F:ATP binding"/>
    <property type="evidence" value="ECO:0007669"/>
    <property type="project" value="UniProtKB-KW"/>
</dbReference>
<keyword evidence="9" id="KW-1185">Reference proteome</keyword>
<dbReference type="RefSeq" id="WP_129889072.1">
    <property type="nucleotide sequence ID" value="NZ_CP035758.1"/>
</dbReference>
<dbReference type="Gene3D" id="1.10.510.10">
    <property type="entry name" value="Transferase(Phosphotransferase) domain 1"/>
    <property type="match status" value="1"/>
</dbReference>
<dbReference type="InterPro" id="IPR000253">
    <property type="entry name" value="FHA_dom"/>
</dbReference>
<name>A0A4P6JRD8_KTERU</name>
<dbReference type="EMBL" id="CP035758">
    <property type="protein sequence ID" value="QBD78019.1"/>
    <property type="molecule type" value="Genomic_DNA"/>
</dbReference>
<keyword evidence="2" id="KW-0808">Transferase</keyword>
<dbReference type="Pfam" id="PF00498">
    <property type="entry name" value="FHA"/>
    <property type="match status" value="1"/>
</dbReference>
<feature type="domain" description="Protein kinase" evidence="7">
    <location>
        <begin position="13"/>
        <end position="281"/>
    </location>
</feature>
<dbReference type="Proteomes" id="UP000290365">
    <property type="component" value="Chromosome"/>
</dbReference>
<feature type="domain" description="FHA" evidence="6">
    <location>
        <begin position="356"/>
        <end position="414"/>
    </location>
</feature>
<proteinExistence type="predicted"/>
<protein>
    <recommendedName>
        <fullName evidence="1">non-specific serine/threonine protein kinase</fullName>
        <ecNumber evidence="1">2.7.11.1</ecNumber>
    </recommendedName>
</protein>
<evidence type="ECO:0000259" key="7">
    <source>
        <dbReference type="PROSITE" id="PS50011"/>
    </source>
</evidence>
<dbReference type="Gene3D" id="3.30.200.20">
    <property type="entry name" value="Phosphorylase Kinase, domain 1"/>
    <property type="match status" value="1"/>
</dbReference>
<dbReference type="CDD" id="cd00060">
    <property type="entry name" value="FHA"/>
    <property type="match status" value="1"/>
</dbReference>
<dbReference type="InterPro" id="IPR011009">
    <property type="entry name" value="Kinase-like_dom_sf"/>
</dbReference>
<dbReference type="PROSITE" id="PS50006">
    <property type="entry name" value="FHA_DOMAIN"/>
    <property type="match status" value="1"/>
</dbReference>
<dbReference type="OrthoDB" id="9814968at2"/>
<evidence type="ECO:0000256" key="3">
    <source>
        <dbReference type="ARBA" id="ARBA00022741"/>
    </source>
</evidence>
<sequence>MQQRNARIIGGIYRIGQTIANNGLLTTYTAYNHNTNDVVGLYSLEFPPAIQTETLRQLLQPLEQRRTLQSPHVLQVHDWGLEGKYIYIATDPPRGVTLQHVLDHENIDLQRAINLLAQIAQGLKELHARGFSGLDLRPLLITVDAIGTTDRVQIDDIGLRPLLHALGYTSQRSQDIAYRDPRYAAPEYIHGQPSGPWSDIYQAGLLLFELVSGRLPFVGRNAAETGVMQSTSPIPSINQYKHDAPDELQDIINAALAKDPQKRFSSAAALQTALEALSPTFGRIMPSPTAGLTREMTPVENKDDITLRSTLIEGRNTQPIANGTSPHEIADTVYAYLCFEKSVEEIQEIPITQKNVIIGRLDPKRKVSPDIDLSEFDPHMTISRQHARIRFEGTFFYIEDLKSRNKTRLGELVLAPLKAELLQHGDVLFFGSVRTVFKIPGMRDIPAFNERIRK</sequence>
<dbReference type="InterPro" id="IPR008984">
    <property type="entry name" value="SMAD_FHA_dom_sf"/>
</dbReference>
<evidence type="ECO:0000256" key="5">
    <source>
        <dbReference type="ARBA" id="ARBA00022840"/>
    </source>
</evidence>
<dbReference type="SMART" id="SM00240">
    <property type="entry name" value="FHA"/>
    <property type="match status" value="1"/>
</dbReference>
<evidence type="ECO:0000256" key="1">
    <source>
        <dbReference type="ARBA" id="ARBA00012513"/>
    </source>
</evidence>
<evidence type="ECO:0000256" key="2">
    <source>
        <dbReference type="ARBA" id="ARBA00022679"/>
    </source>
</evidence>
<dbReference type="InterPro" id="IPR000719">
    <property type="entry name" value="Prot_kinase_dom"/>
</dbReference>
<dbReference type="SUPFAM" id="SSF56112">
    <property type="entry name" value="Protein kinase-like (PK-like)"/>
    <property type="match status" value="1"/>
</dbReference>
<reference evidence="8 9" key="1">
    <citation type="submission" date="2019-01" db="EMBL/GenBank/DDBJ databases">
        <title>Ktedonosporobacter rubrisoli SCAWS-G2.</title>
        <authorList>
            <person name="Huang Y."/>
            <person name="Yan B."/>
        </authorList>
    </citation>
    <scope>NUCLEOTIDE SEQUENCE [LARGE SCALE GENOMIC DNA]</scope>
    <source>
        <strain evidence="8 9">SCAWS-G2</strain>
    </source>
</reference>
<keyword evidence="3" id="KW-0547">Nucleotide-binding</keyword>
<evidence type="ECO:0000313" key="9">
    <source>
        <dbReference type="Proteomes" id="UP000290365"/>
    </source>
</evidence>
<evidence type="ECO:0000259" key="6">
    <source>
        <dbReference type="PROSITE" id="PS50006"/>
    </source>
</evidence>
<accession>A0A4P6JRD8</accession>
<gene>
    <name evidence="8" type="ORF">EPA93_19280</name>
</gene>
<dbReference type="CDD" id="cd14014">
    <property type="entry name" value="STKc_PknB_like"/>
    <property type="match status" value="1"/>
</dbReference>
<dbReference type="PANTHER" id="PTHR43289:SF6">
    <property type="entry name" value="SERINE_THREONINE-PROTEIN KINASE NEKL-3"/>
    <property type="match status" value="1"/>
</dbReference>
<dbReference type="GO" id="GO:0004674">
    <property type="term" value="F:protein serine/threonine kinase activity"/>
    <property type="evidence" value="ECO:0007669"/>
    <property type="project" value="UniProtKB-EC"/>
</dbReference>
<dbReference type="PANTHER" id="PTHR43289">
    <property type="entry name" value="MITOGEN-ACTIVATED PROTEIN KINASE KINASE KINASE 20-RELATED"/>
    <property type="match status" value="1"/>
</dbReference>
<organism evidence="8 9">
    <name type="scientific">Ktedonosporobacter rubrisoli</name>
    <dbReference type="NCBI Taxonomy" id="2509675"/>
    <lineage>
        <taxon>Bacteria</taxon>
        <taxon>Bacillati</taxon>
        <taxon>Chloroflexota</taxon>
        <taxon>Ktedonobacteria</taxon>
        <taxon>Ktedonobacterales</taxon>
        <taxon>Ktedonosporobacteraceae</taxon>
        <taxon>Ktedonosporobacter</taxon>
    </lineage>
</organism>
<dbReference type="PROSITE" id="PS50011">
    <property type="entry name" value="PROTEIN_KINASE_DOM"/>
    <property type="match status" value="1"/>
</dbReference>